<name>A0ACC1HBC6_9FUNG</name>
<sequence>MTVAIKELIFLGTGTSGCIPNIPCITSKRECKVCWSTLSPSGKKNRRRNTSLLVRYIDATGQLRNVVIDCGKTFYESAIDCFIKYDVQSIDAVILTHGHSDATLGLDDLRQWTMSLHTTIPVYLNSETYDCVSRAFPYLIDTSKATGGGAVPKLKFHKLIDHKRPINIHGLEFIPLK</sequence>
<accession>A0ACC1HBC6</accession>
<keyword evidence="2" id="KW-1185">Reference proteome</keyword>
<feature type="non-terminal residue" evidence="1">
    <location>
        <position position="177"/>
    </location>
</feature>
<proteinExistence type="predicted"/>
<reference evidence="1" key="1">
    <citation type="submission" date="2022-06" db="EMBL/GenBank/DDBJ databases">
        <title>Phylogenomic reconstructions and comparative analyses of Kickxellomycotina fungi.</title>
        <authorList>
            <person name="Reynolds N.K."/>
            <person name="Stajich J.E."/>
            <person name="Barry K."/>
            <person name="Grigoriev I.V."/>
            <person name="Crous P."/>
            <person name="Smith M.E."/>
        </authorList>
    </citation>
    <scope>NUCLEOTIDE SEQUENCE</scope>
    <source>
        <strain evidence="1">RSA 2271</strain>
    </source>
</reference>
<organism evidence="1 2">
    <name type="scientific">Spiromyces aspiralis</name>
    <dbReference type="NCBI Taxonomy" id="68401"/>
    <lineage>
        <taxon>Eukaryota</taxon>
        <taxon>Fungi</taxon>
        <taxon>Fungi incertae sedis</taxon>
        <taxon>Zoopagomycota</taxon>
        <taxon>Kickxellomycotina</taxon>
        <taxon>Kickxellomycetes</taxon>
        <taxon>Kickxellales</taxon>
        <taxon>Kickxellaceae</taxon>
        <taxon>Spiromyces</taxon>
    </lineage>
</organism>
<protein>
    <submittedName>
        <fullName evidence="1">Uncharacterized protein</fullName>
    </submittedName>
</protein>
<gene>
    <name evidence="1" type="ORF">EV182_007294</name>
</gene>
<evidence type="ECO:0000313" key="2">
    <source>
        <dbReference type="Proteomes" id="UP001145114"/>
    </source>
</evidence>
<dbReference type="EMBL" id="JAMZIH010008465">
    <property type="protein sequence ID" value="KAJ1672096.1"/>
    <property type="molecule type" value="Genomic_DNA"/>
</dbReference>
<comment type="caution">
    <text evidence="1">The sequence shown here is derived from an EMBL/GenBank/DDBJ whole genome shotgun (WGS) entry which is preliminary data.</text>
</comment>
<evidence type="ECO:0000313" key="1">
    <source>
        <dbReference type="EMBL" id="KAJ1672096.1"/>
    </source>
</evidence>
<dbReference type="Proteomes" id="UP001145114">
    <property type="component" value="Unassembled WGS sequence"/>
</dbReference>